<accession>A0A814G3R7</accession>
<feature type="domain" description="Glycosyl hydrolase family 13 catalytic" evidence="3">
    <location>
        <begin position="39"/>
        <end position="443"/>
    </location>
</feature>
<comment type="caution">
    <text evidence="4">The sequence shown here is derived from an EMBL/GenBank/DDBJ whole genome shotgun (WGS) entry which is preliminary data.</text>
</comment>
<evidence type="ECO:0000313" key="4">
    <source>
        <dbReference type="EMBL" id="CAF0993142.1"/>
    </source>
</evidence>
<keyword evidence="5" id="KW-1185">Reference proteome</keyword>
<dbReference type="SUPFAM" id="SSF51445">
    <property type="entry name" value="(Trans)glycosidases"/>
    <property type="match status" value="1"/>
</dbReference>
<sequence length="602" mass="70005">MKALIIFFIFWVSFSSACKTSIKKETKNLKWWQKGIIYQVYPRSFKDSDGDGYGDLGGVIEKLDYLKSLGVNAIWLNPIYPSGGLDGGYDISSFVDIDPLLGDMATFEKLVDESHKRGIYVIMDFIPNHSSDKHKWFQESKNNSEKYRDYYVWHPSRDRTRPPNNWISHFGGPTWSFDEGRGQWYLHHFLPQQPDLNYRNSAVKKEIEETIRFWLKTKKVDGLRVDALANLFEKESFENEPLKDGVDPSKNLTYPELIHINTLNQPGTFETLIEWRKLVEQIAKEEKSEKMLVVEVYDEADKTMQYCLYNQMQAAQFPFNFQFIQLRNGKNLVTNQEGVPFNPEGIKNLIDPWINSLPASCWSNWQLGNHDNTRLGTRIGEEYIDLANVLNILLGGTTVTYYGEEIGMVDLPKNKLSFEECQDEAGKRRGSELFKIYSRDYERTPMQWSTKTNNAGFMNFDTTMNKKPWLPVNENYRYLNVENENQDEFSHLNIYKDLVKLKEEPSFAWGDFNYLLVNKEIFSFTRTSRGNKNYAVLMNLGKKALNVNLENFKNIPIAARIAYVIGADSQETKELREFYPVGLTISTKRLLLNSNNCVILEF</sequence>
<dbReference type="PANTHER" id="PTHR10357:SF179">
    <property type="entry name" value="NEUTRAL AND BASIC AMINO ACID TRANSPORT PROTEIN RBAT"/>
    <property type="match status" value="1"/>
</dbReference>
<protein>
    <recommendedName>
        <fullName evidence="3">Glycosyl hydrolase family 13 catalytic domain-containing protein</fullName>
    </recommendedName>
</protein>
<gene>
    <name evidence="4" type="ORF">OXX778_LOCUS16019</name>
</gene>
<dbReference type="AlphaFoldDB" id="A0A814G3R7"/>
<dbReference type="PROSITE" id="PS51257">
    <property type="entry name" value="PROKAR_LIPOPROTEIN"/>
    <property type="match status" value="1"/>
</dbReference>
<dbReference type="GO" id="GO:0005975">
    <property type="term" value="P:carbohydrate metabolic process"/>
    <property type="evidence" value="ECO:0007669"/>
    <property type="project" value="InterPro"/>
</dbReference>
<dbReference type="FunFam" id="3.90.400.10:FF:000001">
    <property type="entry name" value="Maltase A3, isoform A"/>
    <property type="match status" value="1"/>
</dbReference>
<evidence type="ECO:0000259" key="3">
    <source>
        <dbReference type="SMART" id="SM00642"/>
    </source>
</evidence>
<evidence type="ECO:0000256" key="2">
    <source>
        <dbReference type="SAM" id="SignalP"/>
    </source>
</evidence>
<organism evidence="4 5">
    <name type="scientific">Brachionus calyciflorus</name>
    <dbReference type="NCBI Taxonomy" id="104777"/>
    <lineage>
        <taxon>Eukaryota</taxon>
        <taxon>Metazoa</taxon>
        <taxon>Spiralia</taxon>
        <taxon>Gnathifera</taxon>
        <taxon>Rotifera</taxon>
        <taxon>Eurotatoria</taxon>
        <taxon>Monogononta</taxon>
        <taxon>Pseudotrocha</taxon>
        <taxon>Ploima</taxon>
        <taxon>Brachionidae</taxon>
        <taxon>Brachionus</taxon>
    </lineage>
</organism>
<feature type="signal peptide" evidence="2">
    <location>
        <begin position="1"/>
        <end position="17"/>
    </location>
</feature>
<dbReference type="SMART" id="SM00642">
    <property type="entry name" value="Aamy"/>
    <property type="match status" value="1"/>
</dbReference>
<proteinExistence type="predicted"/>
<dbReference type="InterPro" id="IPR013780">
    <property type="entry name" value="Glyco_hydro_b"/>
</dbReference>
<evidence type="ECO:0000313" key="5">
    <source>
        <dbReference type="Proteomes" id="UP000663879"/>
    </source>
</evidence>
<dbReference type="Gene3D" id="3.90.400.10">
    <property type="entry name" value="Oligo-1,6-glucosidase, Domain 2"/>
    <property type="match status" value="1"/>
</dbReference>
<dbReference type="InterPro" id="IPR017853">
    <property type="entry name" value="GH"/>
</dbReference>
<feature type="chain" id="PRO_5032489816" description="Glycosyl hydrolase family 13 catalytic domain-containing protein" evidence="2">
    <location>
        <begin position="18"/>
        <end position="602"/>
    </location>
</feature>
<dbReference type="OrthoDB" id="1740265at2759"/>
<dbReference type="Gene3D" id="3.20.20.80">
    <property type="entry name" value="Glycosidases"/>
    <property type="match status" value="1"/>
</dbReference>
<dbReference type="EMBL" id="CAJNOC010003678">
    <property type="protein sequence ID" value="CAF0993142.1"/>
    <property type="molecule type" value="Genomic_DNA"/>
</dbReference>
<keyword evidence="1" id="KW-0325">Glycoprotein</keyword>
<dbReference type="InterPro" id="IPR045857">
    <property type="entry name" value="O16G_dom_2"/>
</dbReference>
<dbReference type="Proteomes" id="UP000663879">
    <property type="component" value="Unassembled WGS sequence"/>
</dbReference>
<evidence type="ECO:0000256" key="1">
    <source>
        <dbReference type="ARBA" id="ARBA00023180"/>
    </source>
</evidence>
<name>A0A814G3R7_9BILA</name>
<keyword evidence="2" id="KW-0732">Signal</keyword>
<dbReference type="InterPro" id="IPR006047">
    <property type="entry name" value="GH13_cat_dom"/>
</dbReference>
<reference evidence="4" key="1">
    <citation type="submission" date="2021-02" db="EMBL/GenBank/DDBJ databases">
        <authorList>
            <person name="Nowell W R."/>
        </authorList>
    </citation>
    <scope>NUCLEOTIDE SEQUENCE</scope>
    <source>
        <strain evidence="4">Ploen Becks lab</strain>
    </source>
</reference>
<dbReference type="PANTHER" id="PTHR10357">
    <property type="entry name" value="ALPHA-AMYLASE FAMILY MEMBER"/>
    <property type="match status" value="1"/>
</dbReference>
<dbReference type="Pfam" id="PF00128">
    <property type="entry name" value="Alpha-amylase"/>
    <property type="match status" value="1"/>
</dbReference>
<dbReference type="Gene3D" id="2.60.40.1180">
    <property type="entry name" value="Golgi alpha-mannosidase II"/>
    <property type="match status" value="1"/>
</dbReference>